<protein>
    <submittedName>
        <fullName evidence="3">Transcriptional regulator</fullName>
    </submittedName>
</protein>
<evidence type="ECO:0000259" key="2">
    <source>
        <dbReference type="Pfam" id="PF18546"/>
    </source>
</evidence>
<keyword evidence="4" id="KW-1185">Reference proteome</keyword>
<dbReference type="AlphaFoldDB" id="A0A6B2JNQ0"/>
<name>A0A6B2JNQ0_9RHOB</name>
<organism evidence="3 4">
    <name type="scientific">Pseudoroseicyclus tamaricis</name>
    <dbReference type="NCBI Taxonomy" id="2705421"/>
    <lineage>
        <taxon>Bacteria</taxon>
        <taxon>Pseudomonadati</taxon>
        <taxon>Pseudomonadota</taxon>
        <taxon>Alphaproteobacteria</taxon>
        <taxon>Rhodobacterales</taxon>
        <taxon>Paracoccaceae</taxon>
        <taxon>Pseudoroseicyclus</taxon>
    </lineage>
</organism>
<dbReference type="EMBL" id="JAAGAB010000001">
    <property type="protein sequence ID" value="NDU99609.1"/>
    <property type="molecule type" value="Genomic_DNA"/>
</dbReference>
<evidence type="ECO:0000313" key="4">
    <source>
        <dbReference type="Proteomes" id="UP000474757"/>
    </source>
</evidence>
<dbReference type="Proteomes" id="UP000474757">
    <property type="component" value="Unassembled WGS sequence"/>
</dbReference>
<reference evidence="3 4" key="1">
    <citation type="submission" date="2020-02" db="EMBL/GenBank/DDBJ databases">
        <title>Pseudoroseicyclus tamarix, sp. nov., isolated from offshore sediment of a Tamarix chinensis forest.</title>
        <authorList>
            <person name="Gai Y."/>
        </authorList>
    </citation>
    <scope>NUCLEOTIDE SEQUENCE [LARGE SCALE GENOMIC DNA]</scope>
    <source>
        <strain evidence="3 4">CLL3-39</strain>
    </source>
</reference>
<evidence type="ECO:0000313" key="3">
    <source>
        <dbReference type="EMBL" id="NDU99609.1"/>
    </source>
</evidence>
<proteinExistence type="predicted"/>
<feature type="region of interest" description="Disordered" evidence="1">
    <location>
        <begin position="1"/>
        <end position="26"/>
    </location>
</feature>
<dbReference type="InterPro" id="IPR041359">
    <property type="entry name" value="MetOD1"/>
</dbReference>
<feature type="domain" description="Metanogen output" evidence="2">
    <location>
        <begin position="40"/>
        <end position="169"/>
    </location>
</feature>
<gene>
    <name evidence="3" type="ORF">GZA08_01315</name>
</gene>
<sequence length="185" mass="19503">MVSEGRRTEAVPGPDETATDEAVARPSQLTPSTFFSRVIGSLASNLENVCGYEDAAAFVTMVGSSMGEELSEAYAGSIADAPALAEGLAAALVDLKARIGGGFRVESIESGRIVFVNSVCPFAQQVKGRPSLCMMTTNVFGRIAADSSGYARVEIEEAIALGHSRCRVVVDLDPDRAGDGYRFWS</sequence>
<accession>A0A6B2JNQ0</accession>
<dbReference type="Pfam" id="PF18546">
    <property type="entry name" value="MetOD1"/>
    <property type="match status" value="1"/>
</dbReference>
<evidence type="ECO:0000256" key="1">
    <source>
        <dbReference type="SAM" id="MobiDB-lite"/>
    </source>
</evidence>
<comment type="caution">
    <text evidence="3">The sequence shown here is derived from an EMBL/GenBank/DDBJ whole genome shotgun (WGS) entry which is preliminary data.</text>
</comment>